<keyword evidence="2" id="KW-0560">Oxidoreductase</keyword>
<organism evidence="4 5">
    <name type="scientific">Aspergillus bombycis</name>
    <dbReference type="NCBI Taxonomy" id="109264"/>
    <lineage>
        <taxon>Eukaryota</taxon>
        <taxon>Fungi</taxon>
        <taxon>Dikarya</taxon>
        <taxon>Ascomycota</taxon>
        <taxon>Pezizomycotina</taxon>
        <taxon>Eurotiomycetes</taxon>
        <taxon>Eurotiomycetidae</taxon>
        <taxon>Eurotiales</taxon>
        <taxon>Aspergillaceae</taxon>
        <taxon>Aspergillus</taxon>
    </lineage>
</organism>
<dbReference type="GeneID" id="34454484"/>
<name>A0A1F7ZLH7_9EURO</name>
<dbReference type="EC" id="1.4.3.-" evidence="2"/>
<dbReference type="STRING" id="109264.A0A1F7ZLH7"/>
<dbReference type="EMBL" id="LYCR01000150">
    <property type="protein sequence ID" value="OGM40294.1"/>
    <property type="molecule type" value="Genomic_DNA"/>
</dbReference>
<comment type="caution">
    <text evidence="4">The sequence shown here is derived from an EMBL/GenBank/DDBJ whole genome shotgun (WGS) entry which is preliminary data.</text>
</comment>
<dbReference type="Proteomes" id="UP000179179">
    <property type="component" value="Unassembled WGS sequence"/>
</dbReference>
<evidence type="ECO:0000313" key="5">
    <source>
        <dbReference type="Proteomes" id="UP000179179"/>
    </source>
</evidence>
<dbReference type="AlphaFoldDB" id="A0A1F7ZLH7"/>
<sequence length="200" mass="22802">MSLHPLGPATPREIQLATDLVKKAYEDVTNNQLIHHAELPRDFHGPVDRAEMNEATQVVMADPRVKEEINRLKIDDTTVILDPWGYGVDGEETQCFMYMRNPRNNDPDSNHYCFPLDFMVTVDFSGMKVEQITRLPLGCDQATTPVGSPVPYRRTDPYEAEYDHSLQKKAPRTTVKPYQVIQPEGASFTVKGHLVEWEKC</sequence>
<comment type="PTM">
    <text evidence="2">Topaquinone (TPQ) is generated by copper-dependent autoxidation of a specific tyrosyl residue.</text>
</comment>
<dbReference type="GO" id="GO:0048038">
    <property type="term" value="F:quinone binding"/>
    <property type="evidence" value="ECO:0007669"/>
    <property type="project" value="InterPro"/>
</dbReference>
<comment type="cofactor">
    <cofactor evidence="1">
        <name>Cu cation</name>
        <dbReference type="ChEBI" id="CHEBI:23378"/>
    </cofactor>
</comment>
<accession>A0A1F7ZLH7</accession>
<dbReference type="SUPFAM" id="SSF54416">
    <property type="entry name" value="Amine oxidase N-terminal region"/>
    <property type="match status" value="1"/>
</dbReference>
<keyword evidence="5" id="KW-1185">Reference proteome</keyword>
<proteinExistence type="inferred from homology"/>
<evidence type="ECO:0000259" key="3">
    <source>
        <dbReference type="Pfam" id="PF02728"/>
    </source>
</evidence>
<evidence type="ECO:0000313" key="4">
    <source>
        <dbReference type="EMBL" id="OGM40294.1"/>
    </source>
</evidence>
<dbReference type="GO" id="GO:0005507">
    <property type="term" value="F:copper ion binding"/>
    <property type="evidence" value="ECO:0007669"/>
    <property type="project" value="InterPro"/>
</dbReference>
<dbReference type="OrthoDB" id="5379943at2759"/>
<comment type="similarity">
    <text evidence="2">Belongs to the copper/topaquinone oxidase family.</text>
</comment>
<keyword evidence="2" id="KW-0479">Metal-binding</keyword>
<dbReference type="Pfam" id="PF02728">
    <property type="entry name" value="Cu_amine_oxidN3"/>
    <property type="match status" value="1"/>
</dbReference>
<dbReference type="PANTHER" id="PTHR10638:SF91">
    <property type="entry name" value="AMINE OXIDASE"/>
    <property type="match status" value="1"/>
</dbReference>
<comment type="cofactor">
    <cofactor evidence="2">
        <name>Cu cation</name>
        <dbReference type="ChEBI" id="CHEBI:23378"/>
    </cofactor>
    <text evidence="2">Contains 1 topaquinone per subunit.</text>
</comment>
<evidence type="ECO:0000256" key="1">
    <source>
        <dbReference type="ARBA" id="ARBA00001935"/>
    </source>
</evidence>
<keyword evidence="2" id="KW-0801">TPQ</keyword>
<protein>
    <recommendedName>
        <fullName evidence="2">Amine oxidase</fullName>
        <ecNumber evidence="2">1.4.3.-</ecNumber>
    </recommendedName>
</protein>
<dbReference type="InterPro" id="IPR016182">
    <property type="entry name" value="Cu_amine_oxidase_N-reg"/>
</dbReference>
<reference evidence="4 5" key="1">
    <citation type="journal article" date="2016" name="Genome Biol. Evol.">
        <title>Draft genome sequence of an aflatoxigenic Aspergillus species, A. bombycis.</title>
        <authorList>
            <person name="Moore G.G."/>
            <person name="Mack B.M."/>
            <person name="Beltz S.B."/>
            <person name="Gilbert M.K."/>
        </authorList>
    </citation>
    <scope>NUCLEOTIDE SEQUENCE [LARGE SCALE GENOMIC DNA]</scope>
    <source>
        <strain evidence="5">NRRL 26010</strain>
    </source>
</reference>
<keyword evidence="2" id="KW-0186">Copper</keyword>
<dbReference type="GO" id="GO:0009308">
    <property type="term" value="P:amine metabolic process"/>
    <property type="evidence" value="ECO:0007669"/>
    <property type="project" value="UniProtKB-UniRule"/>
</dbReference>
<feature type="domain" description="Copper amine oxidase N3-terminal" evidence="3">
    <location>
        <begin position="46"/>
        <end position="133"/>
    </location>
</feature>
<dbReference type="InterPro" id="IPR015802">
    <property type="entry name" value="Cu_amine_oxidase_N3"/>
</dbReference>
<dbReference type="SUPFAM" id="SSF49998">
    <property type="entry name" value="Amine oxidase catalytic domain"/>
    <property type="match status" value="1"/>
</dbReference>
<dbReference type="Gene3D" id="3.10.450.40">
    <property type="match status" value="1"/>
</dbReference>
<dbReference type="InterPro" id="IPR036460">
    <property type="entry name" value="Cu_amine_oxidase_C_sf"/>
</dbReference>
<dbReference type="RefSeq" id="XP_022384011.1">
    <property type="nucleotide sequence ID" value="XM_022538222.1"/>
</dbReference>
<evidence type="ECO:0000256" key="2">
    <source>
        <dbReference type="RuleBase" id="RU000672"/>
    </source>
</evidence>
<dbReference type="PANTHER" id="PTHR10638">
    <property type="entry name" value="COPPER AMINE OXIDASE"/>
    <property type="match status" value="1"/>
</dbReference>
<dbReference type="InterPro" id="IPR000269">
    <property type="entry name" value="Cu_amine_oxidase"/>
</dbReference>
<dbReference type="Gene3D" id="2.70.98.20">
    <property type="entry name" value="Copper amine oxidase, catalytic domain"/>
    <property type="match status" value="1"/>
</dbReference>
<dbReference type="GO" id="GO:0008131">
    <property type="term" value="F:primary methylamine oxidase activity"/>
    <property type="evidence" value="ECO:0007669"/>
    <property type="project" value="InterPro"/>
</dbReference>
<gene>
    <name evidence="4" type="ORF">ABOM_011094</name>
</gene>